<dbReference type="Pfam" id="PF01566">
    <property type="entry name" value="Nramp"/>
    <property type="match status" value="1"/>
</dbReference>
<keyword evidence="6" id="KW-0769">Symport</keyword>
<name>A0A1H3UQF3_9ACTN</name>
<feature type="transmembrane region" description="Helical" evidence="6">
    <location>
        <begin position="52"/>
        <end position="70"/>
    </location>
</feature>
<dbReference type="Proteomes" id="UP000199632">
    <property type="component" value="Unassembled WGS sequence"/>
</dbReference>
<dbReference type="RefSeq" id="WP_090803551.1">
    <property type="nucleotide sequence ID" value="NZ_BOND01000029.1"/>
</dbReference>
<dbReference type="PRINTS" id="PR00447">
    <property type="entry name" value="NATRESASSCMP"/>
</dbReference>
<dbReference type="NCBIfam" id="NF037982">
    <property type="entry name" value="Nramp_1"/>
    <property type="match status" value="1"/>
</dbReference>
<feature type="transmembrane region" description="Helical" evidence="6">
    <location>
        <begin position="133"/>
        <end position="151"/>
    </location>
</feature>
<dbReference type="EMBL" id="FNQB01000005">
    <property type="protein sequence ID" value="SDZ64588.1"/>
    <property type="molecule type" value="Genomic_DNA"/>
</dbReference>
<keyword evidence="8" id="KW-1185">Reference proteome</keyword>
<dbReference type="GO" id="GO:0005886">
    <property type="term" value="C:plasma membrane"/>
    <property type="evidence" value="ECO:0007669"/>
    <property type="project" value="UniProtKB-SubCell"/>
</dbReference>
<feature type="transmembrane region" description="Helical" evidence="6">
    <location>
        <begin position="233"/>
        <end position="256"/>
    </location>
</feature>
<protein>
    <recommendedName>
        <fullName evidence="6">Divalent metal cation transporter MntH</fullName>
    </recommendedName>
</protein>
<dbReference type="STRING" id="137265.SAMN05421684_7788"/>
<evidence type="ECO:0000256" key="2">
    <source>
        <dbReference type="ARBA" id="ARBA00022448"/>
    </source>
</evidence>
<reference evidence="8" key="1">
    <citation type="submission" date="2016-10" db="EMBL/GenBank/DDBJ databases">
        <authorList>
            <person name="Varghese N."/>
            <person name="Submissions S."/>
        </authorList>
    </citation>
    <scope>NUCLEOTIDE SEQUENCE [LARGE SCALE GENOMIC DNA]</scope>
    <source>
        <strain evidence="8">DSM 44718</strain>
    </source>
</reference>
<feature type="transmembrane region" description="Helical" evidence="6">
    <location>
        <begin position="157"/>
        <end position="180"/>
    </location>
</feature>
<keyword evidence="4 6" id="KW-1133">Transmembrane helix</keyword>
<keyword evidence="6" id="KW-0406">Ion transport</keyword>
<dbReference type="GO" id="GO:0046872">
    <property type="term" value="F:metal ion binding"/>
    <property type="evidence" value="ECO:0007669"/>
    <property type="project" value="UniProtKB-UniRule"/>
</dbReference>
<comment type="subcellular location">
    <subcellularLocation>
        <location evidence="6">Cell membrane</location>
        <topology evidence="6">Multi-pass membrane protein</topology>
    </subcellularLocation>
    <subcellularLocation>
        <location evidence="1">Membrane</location>
        <topology evidence="1">Multi-pass membrane protein</topology>
    </subcellularLocation>
</comment>
<dbReference type="NCBIfam" id="TIGR01197">
    <property type="entry name" value="nramp"/>
    <property type="match status" value="1"/>
</dbReference>
<evidence type="ECO:0000256" key="1">
    <source>
        <dbReference type="ARBA" id="ARBA00004141"/>
    </source>
</evidence>
<dbReference type="NCBIfam" id="NF001923">
    <property type="entry name" value="PRK00701.1"/>
    <property type="match status" value="1"/>
</dbReference>
<dbReference type="AlphaFoldDB" id="A0A1H3UQF3"/>
<comment type="similarity">
    <text evidence="6">Belongs to the NRAMP family.</text>
</comment>
<organism evidence="7 8">
    <name type="scientific">Asanoa ishikariensis</name>
    <dbReference type="NCBI Taxonomy" id="137265"/>
    <lineage>
        <taxon>Bacteria</taxon>
        <taxon>Bacillati</taxon>
        <taxon>Actinomycetota</taxon>
        <taxon>Actinomycetes</taxon>
        <taxon>Micromonosporales</taxon>
        <taxon>Micromonosporaceae</taxon>
        <taxon>Asanoa</taxon>
    </lineage>
</organism>
<dbReference type="OrthoDB" id="9787548at2"/>
<feature type="transmembrane region" description="Helical" evidence="6">
    <location>
        <begin position="389"/>
        <end position="410"/>
    </location>
</feature>
<feature type="transmembrane region" description="Helical" evidence="6">
    <location>
        <begin position="328"/>
        <end position="353"/>
    </location>
</feature>
<dbReference type="GO" id="GO:0034755">
    <property type="term" value="P:iron ion transmembrane transport"/>
    <property type="evidence" value="ECO:0007669"/>
    <property type="project" value="TreeGrafter"/>
</dbReference>
<evidence type="ECO:0000256" key="6">
    <source>
        <dbReference type="HAMAP-Rule" id="MF_00221"/>
    </source>
</evidence>
<dbReference type="GO" id="GO:0015293">
    <property type="term" value="F:symporter activity"/>
    <property type="evidence" value="ECO:0007669"/>
    <property type="project" value="UniProtKB-UniRule"/>
</dbReference>
<proteinExistence type="inferred from homology"/>
<feature type="transmembrane region" description="Helical" evidence="6">
    <location>
        <begin position="277"/>
        <end position="301"/>
    </location>
</feature>
<dbReference type="GO" id="GO:0015086">
    <property type="term" value="F:cadmium ion transmembrane transporter activity"/>
    <property type="evidence" value="ECO:0007669"/>
    <property type="project" value="TreeGrafter"/>
</dbReference>
<keyword evidence="3 6" id="KW-0812">Transmembrane</keyword>
<dbReference type="HAMAP" id="MF_00221">
    <property type="entry name" value="NRAMP"/>
    <property type="match status" value="1"/>
</dbReference>
<evidence type="ECO:0000313" key="7">
    <source>
        <dbReference type="EMBL" id="SDZ64588.1"/>
    </source>
</evidence>
<feature type="transmembrane region" description="Helical" evidence="6">
    <location>
        <begin position="85"/>
        <end position="106"/>
    </location>
</feature>
<keyword evidence="5 6" id="KW-0472">Membrane</keyword>
<sequence length="451" mass="46869">MGPVRGDGVPAVAPAPSVPEPGAGQALAGGAAVLSAPDTESALRQLRSRGRLRGVVALLGPAFVAAVAYVDPGNFATNFTAGAKFGYTLVWVIVVANLMAMLVQYLSAKAGVATGRDLPELCREHLPKPVSRGLWVQAEIIAMATDLAEFVGAAVGLYLLFGVPLFAAGLITAVIAFAILALEQRGYRRFELAIVALLGIVFLGFLYDLVVVGAQPAEFAAGLVPHLAGGDSLLLICGIIGATVMPHVVYLHSALTKSRVACRDDGERRELLRFQRLDVIVGLGAAGLINLSMLVIAASLFNGRGRSDIDSIEAAHAGLGQMVGGGAALAFAVALLASGLSSSSVGTYAGQIVMQGFIRRQIPLFLRRAVTMAPALVVLGLGLPATDSLVISQVVLSFGIPFALVPLLLLTRRRDIMGTFVNNRLTNVAAGTIAALIIALNLFLLYDTFLG</sequence>
<feature type="transmembrane region" description="Helical" evidence="6">
    <location>
        <begin position="365"/>
        <end position="383"/>
    </location>
</feature>
<dbReference type="GO" id="GO:0005384">
    <property type="term" value="F:manganese ion transmembrane transporter activity"/>
    <property type="evidence" value="ECO:0007669"/>
    <property type="project" value="TreeGrafter"/>
</dbReference>
<gene>
    <name evidence="6" type="primary">mntH</name>
    <name evidence="7" type="ORF">SAMN05421684_7788</name>
</gene>
<dbReference type="InterPro" id="IPR001046">
    <property type="entry name" value="NRAMP_fam"/>
</dbReference>
<evidence type="ECO:0000256" key="4">
    <source>
        <dbReference type="ARBA" id="ARBA00022989"/>
    </source>
</evidence>
<keyword evidence="2 6" id="KW-0813">Transport</keyword>
<evidence type="ECO:0000256" key="5">
    <source>
        <dbReference type="ARBA" id="ARBA00023136"/>
    </source>
</evidence>
<feature type="transmembrane region" description="Helical" evidence="6">
    <location>
        <begin position="425"/>
        <end position="446"/>
    </location>
</feature>
<comment type="function">
    <text evidence="6">H(+)-stimulated, divalent metal cation uptake system.</text>
</comment>
<keyword evidence="6" id="KW-1003">Cell membrane</keyword>
<feature type="transmembrane region" description="Helical" evidence="6">
    <location>
        <begin position="192"/>
        <end position="213"/>
    </location>
</feature>
<dbReference type="PANTHER" id="PTHR11706">
    <property type="entry name" value="SOLUTE CARRIER PROTEIN FAMILY 11 MEMBER"/>
    <property type="match status" value="1"/>
</dbReference>
<dbReference type="PANTHER" id="PTHR11706:SF33">
    <property type="entry name" value="NATURAL RESISTANCE-ASSOCIATED MACROPHAGE PROTEIN 2"/>
    <property type="match status" value="1"/>
</dbReference>
<accession>A0A1H3UQF3</accession>
<evidence type="ECO:0000256" key="3">
    <source>
        <dbReference type="ARBA" id="ARBA00022692"/>
    </source>
</evidence>
<evidence type="ECO:0000313" key="8">
    <source>
        <dbReference type="Proteomes" id="UP000199632"/>
    </source>
</evidence>